<comment type="caution">
    <text evidence="3">The sequence shown here is derived from an EMBL/GenBank/DDBJ whole genome shotgun (WGS) entry which is preliminary data.</text>
</comment>
<reference evidence="3 4" key="1">
    <citation type="journal article" date="2018" name="Int. J. Syst. Evol. Microbiol.">
        <title>Parvibium lacunae gen. nov., sp. nov., a new member of the family Alcaligenaceae isolated from a freshwater pond.</title>
        <authorList>
            <person name="Chen W.M."/>
            <person name="Xie P.B."/>
            <person name="Hsu M.Y."/>
            <person name="Sheu S.Y."/>
        </authorList>
    </citation>
    <scope>NUCLEOTIDE SEQUENCE [LARGE SCALE GENOMIC DNA]</scope>
    <source>
        <strain evidence="3 4">KMB9</strain>
    </source>
</reference>
<evidence type="ECO:0000313" key="4">
    <source>
        <dbReference type="Proteomes" id="UP000252357"/>
    </source>
</evidence>
<keyword evidence="1" id="KW-0378">Hydrolase</keyword>
<dbReference type="SUPFAM" id="SSF55874">
    <property type="entry name" value="ATPase domain of HSP90 chaperone/DNA topoisomerase II/histidine kinase"/>
    <property type="match status" value="1"/>
</dbReference>
<evidence type="ECO:0000259" key="2">
    <source>
        <dbReference type="SMART" id="SM00331"/>
    </source>
</evidence>
<dbReference type="AlphaFoldDB" id="A0A368L7A7"/>
<feature type="domain" description="PPM-type phosphatase" evidence="2">
    <location>
        <begin position="214"/>
        <end position="435"/>
    </location>
</feature>
<dbReference type="InterPro" id="IPR001932">
    <property type="entry name" value="PPM-type_phosphatase-like_dom"/>
</dbReference>
<sequence length="746" mass="82785">MSAIPDTLRITPPYDAAIGATPPRIDSGKEALTKRSHTLDEVEPVNNNTIDFLVKPIALLPGSTRVLALHDKLIQHPDTQCVAIAADEQVTGLIYCRQFLKRMSEPYQRELNERKLLSDIAETGYFSLQASETITTALEKLLAHDPRLKLDAVPIFRDTKLIGQIAIPALILAISRNQTALYQQLAEMSQRLHSEVSKTAALQAELLPAQQARLDNIEIASQVFTSTEVGGDFFDYFVLDQNHIGIAIGDASGHGVPAGMLVSAAKGALHALPTETRLNPAVTLQQLNQAILATGMRQLLMTFCYGVINTQDLVFEYANAGHNFPYWLRNNDNTPLMLDTEGEAPLGLDNQPTYQIHSVRLQAGDKLFFYTDGLIENTNTQEEEFGYERLESHLTNFAKQTSTNLVKGVASYASQHFQTHKPDIDDDVTLLCIEVAAPAQYQQRQSISIGVADFELRTTTIEQQLQQTKLPFQRLSRQHIAMHDLPSPTILTQHFFNANFRELVAFKPGQSPILLTARSLSKQISLLRNLGVLRLIQEADPIIDYVGWPTLLLGHIGDEFINLHQLCQPIRFYLSQTADKEITIQQLIAAMERAQLAQTRPEIIEIAALIADELLENAFMASSKRHAQPYAKGQDLVFQDPQGISLALGCEPHLIAIQISDDGGNFDGDKLLERLQRNLYGVGVQSHASENGMGGAGLYMVWRLADYLHIHIAPGKRTSITVFFHANGIADDVHEKSVQITYQASN</sequence>
<proteinExistence type="predicted"/>
<dbReference type="SUPFAM" id="SSF81606">
    <property type="entry name" value="PP2C-like"/>
    <property type="match status" value="1"/>
</dbReference>
<evidence type="ECO:0000313" key="3">
    <source>
        <dbReference type="EMBL" id="RCS59506.1"/>
    </source>
</evidence>
<dbReference type="PANTHER" id="PTHR43156">
    <property type="entry name" value="STAGE II SPORULATION PROTEIN E-RELATED"/>
    <property type="match status" value="1"/>
</dbReference>
<dbReference type="Gene3D" id="3.30.565.10">
    <property type="entry name" value="Histidine kinase-like ATPase, C-terminal domain"/>
    <property type="match status" value="1"/>
</dbReference>
<dbReference type="Proteomes" id="UP000252357">
    <property type="component" value="Unassembled WGS sequence"/>
</dbReference>
<dbReference type="GO" id="GO:0016791">
    <property type="term" value="F:phosphatase activity"/>
    <property type="evidence" value="ECO:0007669"/>
    <property type="project" value="TreeGrafter"/>
</dbReference>
<dbReference type="SUPFAM" id="SSF54631">
    <property type="entry name" value="CBS-domain pair"/>
    <property type="match status" value="1"/>
</dbReference>
<dbReference type="SMART" id="SM00331">
    <property type="entry name" value="PP2C_SIG"/>
    <property type="match status" value="1"/>
</dbReference>
<dbReference type="OrthoDB" id="9802500at2"/>
<dbReference type="EMBL" id="QPGB01000001">
    <property type="protein sequence ID" value="RCS59506.1"/>
    <property type="molecule type" value="Genomic_DNA"/>
</dbReference>
<gene>
    <name evidence="3" type="ORF">DU000_01895</name>
</gene>
<dbReference type="RefSeq" id="WP_114401656.1">
    <property type="nucleotide sequence ID" value="NZ_QPGB01000001.1"/>
</dbReference>
<evidence type="ECO:0000256" key="1">
    <source>
        <dbReference type="ARBA" id="ARBA00022801"/>
    </source>
</evidence>
<dbReference type="InterPro" id="IPR036457">
    <property type="entry name" value="PPM-type-like_dom_sf"/>
</dbReference>
<dbReference type="InterPro" id="IPR052016">
    <property type="entry name" value="Bact_Sigma-Reg"/>
</dbReference>
<dbReference type="PANTHER" id="PTHR43156:SF2">
    <property type="entry name" value="STAGE II SPORULATION PROTEIN E"/>
    <property type="match status" value="1"/>
</dbReference>
<dbReference type="Gene3D" id="3.60.40.10">
    <property type="entry name" value="PPM-type phosphatase domain"/>
    <property type="match status" value="1"/>
</dbReference>
<name>A0A368L7A7_9BURK</name>
<dbReference type="InterPro" id="IPR036890">
    <property type="entry name" value="HATPase_C_sf"/>
</dbReference>
<organism evidence="3 4">
    <name type="scientific">Parvibium lacunae</name>
    <dbReference type="NCBI Taxonomy" id="1888893"/>
    <lineage>
        <taxon>Bacteria</taxon>
        <taxon>Pseudomonadati</taxon>
        <taxon>Pseudomonadota</taxon>
        <taxon>Betaproteobacteria</taxon>
        <taxon>Burkholderiales</taxon>
        <taxon>Alcaligenaceae</taxon>
        <taxon>Parvibium</taxon>
    </lineage>
</organism>
<accession>A0A368L7A7</accession>
<dbReference type="InterPro" id="IPR046342">
    <property type="entry name" value="CBS_dom_sf"/>
</dbReference>
<protein>
    <recommendedName>
        <fullName evidence="2">PPM-type phosphatase domain-containing protein</fullName>
    </recommendedName>
</protein>
<dbReference type="Pfam" id="PF07228">
    <property type="entry name" value="SpoIIE"/>
    <property type="match status" value="1"/>
</dbReference>
<keyword evidence="4" id="KW-1185">Reference proteome</keyword>